<keyword evidence="3" id="KW-0238">DNA-binding</keyword>
<dbReference type="InterPro" id="IPR051212">
    <property type="entry name" value="Type-I_RE_S_subunit"/>
</dbReference>
<reference evidence="6 7" key="1">
    <citation type="journal article" date="2019" name="Front. Microbiol.">
        <title>Genomic Features for Desiccation Tolerance and Sugar Biosynthesis in the Extremophile Gloeocapsopsis sp. UTEX B3054.</title>
        <authorList>
            <person name="Urrejola C."/>
            <person name="Alcorta J."/>
            <person name="Salas L."/>
            <person name="Vasquez M."/>
            <person name="Polz M.F."/>
            <person name="Vicuna R."/>
            <person name="Diez B."/>
        </authorList>
    </citation>
    <scope>NUCLEOTIDE SEQUENCE [LARGE SCALE GENOMIC DNA]</scope>
    <source>
        <strain evidence="6 7">1H9</strain>
    </source>
</reference>
<evidence type="ECO:0000256" key="4">
    <source>
        <dbReference type="ARBA" id="ARBA00038652"/>
    </source>
</evidence>
<dbReference type="PANTHER" id="PTHR43140">
    <property type="entry name" value="TYPE-1 RESTRICTION ENZYME ECOKI SPECIFICITY PROTEIN"/>
    <property type="match status" value="1"/>
</dbReference>
<dbReference type="Proteomes" id="UP000441797">
    <property type="component" value="Unassembled WGS sequence"/>
</dbReference>
<evidence type="ECO:0000259" key="5">
    <source>
        <dbReference type="Pfam" id="PF01420"/>
    </source>
</evidence>
<dbReference type="GO" id="GO:0009307">
    <property type="term" value="P:DNA restriction-modification system"/>
    <property type="evidence" value="ECO:0007669"/>
    <property type="project" value="UniProtKB-KW"/>
</dbReference>
<dbReference type="InterPro" id="IPR044946">
    <property type="entry name" value="Restrct_endonuc_typeI_TRD_sf"/>
</dbReference>
<evidence type="ECO:0000256" key="1">
    <source>
        <dbReference type="ARBA" id="ARBA00010923"/>
    </source>
</evidence>
<evidence type="ECO:0000256" key="2">
    <source>
        <dbReference type="ARBA" id="ARBA00022747"/>
    </source>
</evidence>
<dbReference type="InterPro" id="IPR000055">
    <property type="entry name" value="Restrct_endonuc_typeI_TRD"/>
</dbReference>
<keyword evidence="2" id="KW-0680">Restriction system</keyword>
<evidence type="ECO:0000313" key="7">
    <source>
        <dbReference type="Proteomes" id="UP000441797"/>
    </source>
</evidence>
<dbReference type="AlphaFoldDB" id="A0A6N8FRV4"/>
<protein>
    <recommendedName>
        <fullName evidence="5">Type I restriction modification DNA specificity domain-containing protein</fullName>
    </recommendedName>
</protein>
<accession>A0A6N8FRV4</accession>
<dbReference type="RefSeq" id="WP_105218489.1">
    <property type="nucleotide sequence ID" value="NZ_CAWNSU010000115.1"/>
</dbReference>
<dbReference type="CDD" id="cd17254">
    <property type="entry name" value="RMtype1_S_FclI-TRD1-CR1_like"/>
    <property type="match status" value="1"/>
</dbReference>
<name>A0A6N8FRV4_9CHRO</name>
<dbReference type="SUPFAM" id="SSF116734">
    <property type="entry name" value="DNA methylase specificity domain"/>
    <property type="match status" value="1"/>
</dbReference>
<keyword evidence="7" id="KW-1185">Reference proteome</keyword>
<comment type="similarity">
    <text evidence="1">Belongs to the type-I restriction system S methylase family.</text>
</comment>
<dbReference type="Gene3D" id="3.90.220.20">
    <property type="entry name" value="DNA methylase specificity domains"/>
    <property type="match status" value="1"/>
</dbReference>
<comment type="subunit">
    <text evidence="4">The methyltransferase is composed of M and S polypeptides.</text>
</comment>
<feature type="domain" description="Type I restriction modification DNA specificity" evidence="5">
    <location>
        <begin position="3"/>
        <end position="152"/>
    </location>
</feature>
<dbReference type="EMBL" id="NAPY01000001">
    <property type="protein sequence ID" value="MUL35065.1"/>
    <property type="molecule type" value="Genomic_DNA"/>
</dbReference>
<dbReference type="Pfam" id="PF01420">
    <property type="entry name" value="Methylase_S"/>
    <property type="match status" value="1"/>
</dbReference>
<evidence type="ECO:0000313" key="6">
    <source>
        <dbReference type="EMBL" id="MUL35065.1"/>
    </source>
</evidence>
<proteinExistence type="inferred from homology"/>
<dbReference type="PANTHER" id="PTHR43140:SF1">
    <property type="entry name" value="TYPE I RESTRICTION ENZYME ECOKI SPECIFICITY SUBUNIT"/>
    <property type="match status" value="1"/>
</dbReference>
<sequence length="159" mass="18102">MSPFPEVEIGSVCTLINGRAFKPSDWSKSGLPIVRIQNLNDPDCGFNYFNGEVKEQFLIDLGELLFSWSGTPGTSFGAFFWNQGKAVLNQHIFRVLVNEDQVDKRYFRYALNYRIDRIIAQSHGGVGLKHITKGKLEATKVPLPRLEEQRRISCHSRQS</sequence>
<gene>
    <name evidence="6" type="ORF">BWI75_01470</name>
</gene>
<dbReference type="OrthoDB" id="9815652at2"/>
<evidence type="ECO:0000256" key="3">
    <source>
        <dbReference type="ARBA" id="ARBA00023125"/>
    </source>
</evidence>
<organism evidence="6 7">
    <name type="scientific">Gloeocapsopsis dulcis AAB1 = 1H9</name>
    <dbReference type="NCBI Taxonomy" id="1433147"/>
    <lineage>
        <taxon>Bacteria</taxon>
        <taxon>Bacillati</taxon>
        <taxon>Cyanobacteriota</taxon>
        <taxon>Cyanophyceae</taxon>
        <taxon>Oscillatoriophycideae</taxon>
        <taxon>Chroococcales</taxon>
        <taxon>Chroococcaceae</taxon>
        <taxon>Gloeocapsopsis</taxon>
        <taxon>Gloeocapsopsis dulcis</taxon>
    </lineage>
</organism>
<dbReference type="GO" id="GO:0003677">
    <property type="term" value="F:DNA binding"/>
    <property type="evidence" value="ECO:0007669"/>
    <property type="project" value="UniProtKB-KW"/>
</dbReference>
<comment type="caution">
    <text evidence="6">The sequence shown here is derived from an EMBL/GenBank/DDBJ whole genome shotgun (WGS) entry which is preliminary data.</text>
</comment>